<dbReference type="InParanoid" id="A0A3N0VFX1"/>
<sequence>MTLMLLDFLIAPAYAQQAAGQSPGLFEAFWPLLVMIPLFYFLLIRPQMKRQKEQRQMLDKLAKGDEIVTTGGIAGRISGIGEVYLTVELADNVLVKVQKSAVSTVLPKGTLKTL</sequence>
<accession>A0A3N0VFX1</accession>
<dbReference type="GO" id="GO:0015031">
    <property type="term" value="P:protein transport"/>
    <property type="evidence" value="ECO:0007669"/>
    <property type="project" value="UniProtKB-KW"/>
</dbReference>
<dbReference type="InterPro" id="IPR003849">
    <property type="entry name" value="Preprotein_translocase_YajC"/>
</dbReference>
<evidence type="ECO:0000313" key="12">
    <source>
        <dbReference type="EMBL" id="ROH91673.1"/>
    </source>
</evidence>
<evidence type="ECO:0000256" key="1">
    <source>
        <dbReference type="ARBA" id="ARBA00004162"/>
    </source>
</evidence>
<keyword evidence="9" id="KW-0811">Translocation</keyword>
<dbReference type="Proteomes" id="UP000282106">
    <property type="component" value="Unassembled WGS sequence"/>
</dbReference>
<dbReference type="PRINTS" id="PR01853">
    <property type="entry name" value="YAJCTRNLCASE"/>
</dbReference>
<evidence type="ECO:0000313" key="13">
    <source>
        <dbReference type="Proteomes" id="UP000282106"/>
    </source>
</evidence>
<dbReference type="NCBIfam" id="TIGR00739">
    <property type="entry name" value="yajC"/>
    <property type="match status" value="1"/>
</dbReference>
<evidence type="ECO:0000256" key="3">
    <source>
        <dbReference type="ARBA" id="ARBA00014962"/>
    </source>
</evidence>
<organism evidence="12 13">
    <name type="scientific">Stagnimonas aquatica</name>
    <dbReference type="NCBI Taxonomy" id="2689987"/>
    <lineage>
        <taxon>Bacteria</taxon>
        <taxon>Pseudomonadati</taxon>
        <taxon>Pseudomonadota</taxon>
        <taxon>Gammaproteobacteria</taxon>
        <taxon>Nevskiales</taxon>
        <taxon>Nevskiaceae</taxon>
        <taxon>Stagnimonas</taxon>
    </lineage>
</organism>
<evidence type="ECO:0000256" key="6">
    <source>
        <dbReference type="ARBA" id="ARBA00022692"/>
    </source>
</evidence>
<evidence type="ECO:0000256" key="11">
    <source>
        <dbReference type="SAM" id="Phobius"/>
    </source>
</evidence>
<evidence type="ECO:0000256" key="8">
    <source>
        <dbReference type="ARBA" id="ARBA00022989"/>
    </source>
</evidence>
<gene>
    <name evidence="12" type="primary">yajC</name>
    <name evidence="12" type="ORF">ED208_04610</name>
</gene>
<comment type="similarity">
    <text evidence="2">Belongs to the YajC family.</text>
</comment>
<protein>
    <recommendedName>
        <fullName evidence="3">Sec translocon accessory complex subunit YajC</fullName>
    </recommendedName>
</protein>
<keyword evidence="6 11" id="KW-0812">Transmembrane</keyword>
<dbReference type="PANTHER" id="PTHR33909">
    <property type="entry name" value="SEC TRANSLOCON ACCESSORY COMPLEX SUBUNIT YAJC"/>
    <property type="match status" value="1"/>
</dbReference>
<dbReference type="EMBL" id="RJVO01000002">
    <property type="protein sequence ID" value="ROH91673.1"/>
    <property type="molecule type" value="Genomic_DNA"/>
</dbReference>
<comment type="caution">
    <text evidence="12">The sequence shown here is derived from an EMBL/GenBank/DDBJ whole genome shotgun (WGS) entry which is preliminary data.</text>
</comment>
<keyword evidence="5" id="KW-1003">Cell membrane</keyword>
<proteinExistence type="inferred from homology"/>
<dbReference type="AlphaFoldDB" id="A0A3N0VFX1"/>
<feature type="transmembrane region" description="Helical" evidence="11">
    <location>
        <begin position="25"/>
        <end position="44"/>
    </location>
</feature>
<evidence type="ECO:0000256" key="9">
    <source>
        <dbReference type="ARBA" id="ARBA00023010"/>
    </source>
</evidence>
<evidence type="ECO:0000256" key="2">
    <source>
        <dbReference type="ARBA" id="ARBA00006742"/>
    </source>
</evidence>
<dbReference type="RefSeq" id="WP_123210717.1">
    <property type="nucleotide sequence ID" value="NZ_RJVO01000002.1"/>
</dbReference>
<evidence type="ECO:0000256" key="4">
    <source>
        <dbReference type="ARBA" id="ARBA00022448"/>
    </source>
</evidence>
<dbReference type="PANTHER" id="PTHR33909:SF1">
    <property type="entry name" value="SEC TRANSLOCON ACCESSORY COMPLEX SUBUNIT YAJC"/>
    <property type="match status" value="1"/>
</dbReference>
<comment type="subcellular location">
    <subcellularLocation>
        <location evidence="1">Cell membrane</location>
        <topology evidence="1">Single-pass membrane protein</topology>
    </subcellularLocation>
</comment>
<reference evidence="12 13" key="1">
    <citation type="submission" date="2018-10" db="EMBL/GenBank/DDBJ databases">
        <authorList>
            <person name="Chen W.-M."/>
        </authorList>
    </citation>
    <scope>NUCLEOTIDE SEQUENCE [LARGE SCALE GENOMIC DNA]</scope>
    <source>
        <strain evidence="12 13">THS-13</strain>
    </source>
</reference>
<name>A0A3N0VFX1_9GAMM</name>
<dbReference type="FunCoup" id="A0A3N0VFX1">
    <property type="interactions" value="241"/>
</dbReference>
<keyword evidence="7" id="KW-0653">Protein transport</keyword>
<evidence type="ECO:0000256" key="10">
    <source>
        <dbReference type="ARBA" id="ARBA00023136"/>
    </source>
</evidence>
<dbReference type="GO" id="GO:0005886">
    <property type="term" value="C:plasma membrane"/>
    <property type="evidence" value="ECO:0007669"/>
    <property type="project" value="UniProtKB-SubCell"/>
</dbReference>
<evidence type="ECO:0000256" key="7">
    <source>
        <dbReference type="ARBA" id="ARBA00022927"/>
    </source>
</evidence>
<dbReference type="SMART" id="SM01323">
    <property type="entry name" value="YajC"/>
    <property type="match status" value="1"/>
</dbReference>
<dbReference type="Pfam" id="PF02699">
    <property type="entry name" value="YajC"/>
    <property type="match status" value="1"/>
</dbReference>
<keyword evidence="13" id="KW-1185">Reference proteome</keyword>
<keyword evidence="8 11" id="KW-1133">Transmembrane helix</keyword>
<keyword evidence="10 11" id="KW-0472">Membrane</keyword>
<keyword evidence="4" id="KW-0813">Transport</keyword>
<evidence type="ECO:0000256" key="5">
    <source>
        <dbReference type="ARBA" id="ARBA00022475"/>
    </source>
</evidence>